<protein>
    <submittedName>
        <fullName evidence="1">Uncharacterized protein</fullName>
    </submittedName>
</protein>
<accession>A0A8H4RMD8</accession>
<proteinExistence type="predicted"/>
<keyword evidence="2" id="KW-1185">Reference proteome</keyword>
<name>A0A8H4RMD8_9HELO</name>
<evidence type="ECO:0000313" key="2">
    <source>
        <dbReference type="Proteomes" id="UP000566819"/>
    </source>
</evidence>
<evidence type="ECO:0000313" key="1">
    <source>
        <dbReference type="EMBL" id="KAF4632642.1"/>
    </source>
</evidence>
<comment type="caution">
    <text evidence="1">The sequence shown here is derived from an EMBL/GenBank/DDBJ whole genome shotgun (WGS) entry which is preliminary data.</text>
</comment>
<dbReference type="EMBL" id="JAAMPI010000329">
    <property type="protein sequence ID" value="KAF4632642.1"/>
    <property type="molecule type" value="Genomic_DNA"/>
</dbReference>
<reference evidence="1 2" key="1">
    <citation type="submission" date="2020-03" db="EMBL/GenBank/DDBJ databases">
        <title>Draft Genome Sequence of Cudoniella acicularis.</title>
        <authorList>
            <person name="Buettner E."/>
            <person name="Kellner H."/>
        </authorList>
    </citation>
    <scope>NUCLEOTIDE SEQUENCE [LARGE SCALE GENOMIC DNA]</scope>
    <source>
        <strain evidence="1 2">DSM 108380</strain>
    </source>
</reference>
<gene>
    <name evidence="1" type="ORF">G7Y89_g5486</name>
</gene>
<dbReference type="Proteomes" id="UP000566819">
    <property type="component" value="Unassembled WGS sequence"/>
</dbReference>
<dbReference type="OrthoDB" id="626167at2759"/>
<organism evidence="1 2">
    <name type="scientific">Cudoniella acicularis</name>
    <dbReference type="NCBI Taxonomy" id="354080"/>
    <lineage>
        <taxon>Eukaryota</taxon>
        <taxon>Fungi</taxon>
        <taxon>Dikarya</taxon>
        <taxon>Ascomycota</taxon>
        <taxon>Pezizomycotina</taxon>
        <taxon>Leotiomycetes</taxon>
        <taxon>Helotiales</taxon>
        <taxon>Tricladiaceae</taxon>
        <taxon>Cudoniella</taxon>
    </lineage>
</organism>
<sequence length="244" mass="27410">MEYGMRSRLGTHHYGAVRTRDRKTYVDPGEFFDFAVDAITLVLHGLENDAEHTVRTPASESRSDIPSVVLDPDGGGFNSPFNANLRLEALFCHLIVALEAIYGHIAHDVRPGTGLRIDRMAPLFEFNYAFFFTVVLEQSISEWQQVSSSTMNGDTKAAQAAIMQRTAVKVLHQLWEQKVWYSTNEIPMAGARDDVDLFSIADPQRFDVFSKITLYRHIRIAIPVSLRSSNPTADIVARYSSNVT</sequence>
<dbReference type="AlphaFoldDB" id="A0A8H4RMD8"/>